<protein>
    <submittedName>
        <fullName evidence="1">Uncharacterized protein</fullName>
    </submittedName>
</protein>
<dbReference type="Proteomes" id="UP001374535">
    <property type="component" value="Chromosome 5"/>
</dbReference>
<dbReference type="AlphaFoldDB" id="A0AAQ3NIY8"/>
<evidence type="ECO:0000313" key="2">
    <source>
        <dbReference type="Proteomes" id="UP001374535"/>
    </source>
</evidence>
<proteinExistence type="predicted"/>
<dbReference type="EMBL" id="CP144696">
    <property type="protein sequence ID" value="WVZ10625.1"/>
    <property type="molecule type" value="Genomic_DNA"/>
</dbReference>
<sequence>MWGKFSTHSIPLLWDKNVITAMSPLHQNDLSLLHAFSCAYQTSEQKNLSKSFWYQVLPQAFSNYLWQSHHHLSTLLPSSNSDPFHPQISQDKWTRESLTGVTYFHELYLHL</sequence>
<accession>A0AAQ3NIY8</accession>
<evidence type="ECO:0000313" key="1">
    <source>
        <dbReference type="EMBL" id="WVZ10625.1"/>
    </source>
</evidence>
<gene>
    <name evidence="1" type="ORF">V8G54_015155</name>
</gene>
<organism evidence="1 2">
    <name type="scientific">Vigna mungo</name>
    <name type="common">Black gram</name>
    <name type="synonym">Phaseolus mungo</name>
    <dbReference type="NCBI Taxonomy" id="3915"/>
    <lineage>
        <taxon>Eukaryota</taxon>
        <taxon>Viridiplantae</taxon>
        <taxon>Streptophyta</taxon>
        <taxon>Embryophyta</taxon>
        <taxon>Tracheophyta</taxon>
        <taxon>Spermatophyta</taxon>
        <taxon>Magnoliopsida</taxon>
        <taxon>eudicotyledons</taxon>
        <taxon>Gunneridae</taxon>
        <taxon>Pentapetalae</taxon>
        <taxon>rosids</taxon>
        <taxon>fabids</taxon>
        <taxon>Fabales</taxon>
        <taxon>Fabaceae</taxon>
        <taxon>Papilionoideae</taxon>
        <taxon>50 kb inversion clade</taxon>
        <taxon>NPAAA clade</taxon>
        <taxon>indigoferoid/millettioid clade</taxon>
        <taxon>Phaseoleae</taxon>
        <taxon>Vigna</taxon>
    </lineage>
</organism>
<name>A0AAQ3NIY8_VIGMU</name>
<reference evidence="1 2" key="1">
    <citation type="journal article" date="2023" name="Life. Sci Alliance">
        <title>Evolutionary insights into 3D genome organization and epigenetic landscape of Vigna mungo.</title>
        <authorList>
            <person name="Junaid A."/>
            <person name="Singh B."/>
            <person name="Bhatia S."/>
        </authorList>
    </citation>
    <scope>NUCLEOTIDE SEQUENCE [LARGE SCALE GENOMIC DNA]</scope>
    <source>
        <strain evidence="1">Urdbean</strain>
    </source>
</reference>
<keyword evidence="2" id="KW-1185">Reference proteome</keyword>